<name>A0ACC1P1F2_9PEZI</name>
<evidence type="ECO:0000313" key="2">
    <source>
        <dbReference type="Proteomes" id="UP001143856"/>
    </source>
</evidence>
<gene>
    <name evidence="1" type="ORF">NUW58_g5732</name>
</gene>
<proteinExistence type="predicted"/>
<organism evidence="1 2">
    <name type="scientific">Xylaria curta</name>
    <dbReference type="NCBI Taxonomy" id="42375"/>
    <lineage>
        <taxon>Eukaryota</taxon>
        <taxon>Fungi</taxon>
        <taxon>Dikarya</taxon>
        <taxon>Ascomycota</taxon>
        <taxon>Pezizomycotina</taxon>
        <taxon>Sordariomycetes</taxon>
        <taxon>Xylariomycetidae</taxon>
        <taxon>Xylariales</taxon>
        <taxon>Xylariaceae</taxon>
        <taxon>Xylaria</taxon>
    </lineage>
</organism>
<accession>A0ACC1P1F2</accession>
<comment type="caution">
    <text evidence="1">The sequence shown here is derived from an EMBL/GenBank/DDBJ whole genome shotgun (WGS) entry which is preliminary data.</text>
</comment>
<sequence length="1360" mass="149970">MRAPFAQTPPPQYRTLPHTPEDVHIEQYFPLADYRSSRSSAIRHRQDPPPDATRVPPPSWDSEASSATRVGDIALNETHKSPDSDGFATTPAWLPYALRWPCLSAILAFAVVLEILVVIVHAISARDLGLVTDDGSGGIVVLSKFVPTLLAVIHAIFLSILLNDVKRTQAFANLASPSGAPAKLSLTWTADTWWESLVASFPKRHTKKTNWAMLCATVAFMIGFLIVSPFSSTLLVSQDVLFAEKAPFSQLDISSALPLQANPIATTYFRTVSNILQNVTTSAWITDRYAVLPFWPSTIDSVPLGPIIPDSGQTWSANTMVFDVEMNCEQMDLVESVPLDWFDPELNYTSPAYRVRLLSPSGCALNLTLMGGNGLYASGGTVWSGLRNINVTDFSLSSDDPFDISGCTQDEIIYLSKSLRWATATNATVIGQACNTNYYMGDTSVTVTLSKSSSLVEIDELEYSSTRKPIPSAVADLPSFRDVFLNNTNWGIHLKKPLKSSRAFAFGPAILLSALYNFSPEEMATDVSFVRNLGRVKQRFFSELLRGAFGAVSDGDTIKLAGTIAETRRRMVVVPSVAIVLEVFIFLQIILLSTVLITTRLSRRPLGLFVDPAPPIRIAKLISGEEGTLQSLNSLHGASSKELALSLLEKRYLLNRGEIRLLTPEGLEDPHDSSFSQKQASYQHNLLDSTHPDKQTFAFSIWMFIILILLLSTALIAIAYLYWYSDAIGLYQTAFVYAFNISVGDLNLGNVNPASLVTTIVAVSIGLWWGSLDTALRRIQPYLALAKRPITRSGSEGVSISYVSSYLLWAAWRAIKRSHWVLALVCTGAFLSEIRKSKCTFPVITQPIVLTSPVTIAMSSLWTRESGTLPSVVGVQRQLELRHVPQLSAGMQQFTSHAGNYKQTILSELFDNMRTSWIYGAAVRTSLNGSEPPWSSGGWSFVPYDLSILPSTPLQNTGNQTMASKNSMNATVDTSAIRARLECSPHEHLDLENSKNWLTEWDLTNSTQWDKEEGAKALSRGFELGLSDAGDNALLYLDRQPDDHGNYTTFFVTDKRFQCCQNETNGQIGPGSVGYWSPHLRNGSSYPNFAGTWPANFTVKWIHGLPVEGYCGILSTYGCFPRLIWAEKPRMTALNCMPIIETANATVTVNGADGRVVDFTLRGEPRPDDHAWSNDFKQHQYDPRKSPFAINITTSYGILFLTGLLGAADLDAVQGTNLDYLFTYSEKLDDQTFNIREKGLNVDLMTYSMLSLVNYDHEALLDLETLKRTAQQTFTALFQGFASNNVSFASGGYVFQSPWEKLPDDLDGPVNKRSEASAVPVNETVTMHVSRSVELLKISKPAAWICLSILAYLILEATAS</sequence>
<keyword evidence="2" id="KW-1185">Reference proteome</keyword>
<evidence type="ECO:0000313" key="1">
    <source>
        <dbReference type="EMBL" id="KAJ2985066.1"/>
    </source>
</evidence>
<dbReference type="EMBL" id="JAPDGR010001171">
    <property type="protein sequence ID" value="KAJ2985066.1"/>
    <property type="molecule type" value="Genomic_DNA"/>
</dbReference>
<reference evidence="1" key="1">
    <citation type="submission" date="2022-10" db="EMBL/GenBank/DDBJ databases">
        <title>Genome Sequence of Xylaria curta.</title>
        <authorList>
            <person name="Buettner E."/>
        </authorList>
    </citation>
    <scope>NUCLEOTIDE SEQUENCE</scope>
    <source>
        <strain evidence="1">Babe10</strain>
    </source>
</reference>
<dbReference type="Proteomes" id="UP001143856">
    <property type="component" value="Unassembled WGS sequence"/>
</dbReference>
<protein>
    <submittedName>
        <fullName evidence="1">Uncharacterized protein</fullName>
    </submittedName>
</protein>